<dbReference type="AlphaFoldDB" id="A0A418WL04"/>
<name>A0A418WL04_9SPHN</name>
<comment type="caution">
    <text evidence="1">The sequence shown here is derived from an EMBL/GenBank/DDBJ whole genome shotgun (WGS) entry which is preliminary data.</text>
</comment>
<organism evidence="1 2">
    <name type="scientific">Sphingomonas cavernae</name>
    <dbReference type="NCBI Taxonomy" id="2320861"/>
    <lineage>
        <taxon>Bacteria</taxon>
        <taxon>Pseudomonadati</taxon>
        <taxon>Pseudomonadota</taxon>
        <taxon>Alphaproteobacteria</taxon>
        <taxon>Sphingomonadales</taxon>
        <taxon>Sphingomonadaceae</taxon>
        <taxon>Sphingomonas</taxon>
    </lineage>
</organism>
<protein>
    <submittedName>
        <fullName evidence="1">Uncharacterized protein</fullName>
    </submittedName>
</protein>
<dbReference type="Proteomes" id="UP000286100">
    <property type="component" value="Unassembled WGS sequence"/>
</dbReference>
<evidence type="ECO:0000313" key="2">
    <source>
        <dbReference type="Proteomes" id="UP000286100"/>
    </source>
</evidence>
<accession>A0A418WL04</accession>
<keyword evidence="2" id="KW-1185">Reference proteome</keyword>
<gene>
    <name evidence="1" type="ORF">D3876_10970</name>
</gene>
<proteinExistence type="predicted"/>
<evidence type="ECO:0000313" key="1">
    <source>
        <dbReference type="EMBL" id="RJF90721.1"/>
    </source>
</evidence>
<dbReference type="EMBL" id="QYUM01000003">
    <property type="protein sequence ID" value="RJF90721.1"/>
    <property type="molecule type" value="Genomic_DNA"/>
</dbReference>
<reference evidence="1 2" key="1">
    <citation type="submission" date="2018-09" db="EMBL/GenBank/DDBJ databases">
        <authorList>
            <person name="Zhu H."/>
        </authorList>
    </citation>
    <scope>NUCLEOTIDE SEQUENCE [LARGE SCALE GENOMIC DNA]</scope>
    <source>
        <strain evidence="1 2">K2R01-6</strain>
    </source>
</reference>
<sequence length="166" mass="18077">MSGQIDLVFEPKSLSMALVNARLSYRLSLTNVTDAPVGPVSIACDIISAHASLSPGEQLLFGGEMVEPQHHFDSLVPGDTVSLTSELLIPIAAILPVRSGDARLFVPLARFHITVRDAERAPLISTRVFVVGEKPDQLWERLKPIRIDLGPRTFSRIGQREITASA</sequence>